<dbReference type="InterPro" id="IPR051504">
    <property type="entry name" value="Plant_metabolite_acyltrans"/>
</dbReference>
<dbReference type="GO" id="GO:0016747">
    <property type="term" value="F:acyltransferase activity, transferring groups other than amino-acyl groups"/>
    <property type="evidence" value="ECO:0007669"/>
    <property type="project" value="UniProtKB-ARBA"/>
</dbReference>
<evidence type="ECO:0000256" key="2">
    <source>
        <dbReference type="ARBA" id="ARBA00023315"/>
    </source>
</evidence>
<comment type="caution">
    <text evidence="3">The sequence shown here is derived from an EMBL/GenBank/DDBJ whole genome shotgun (WGS) entry which is preliminary data.</text>
</comment>
<evidence type="ECO:0000256" key="1">
    <source>
        <dbReference type="ARBA" id="ARBA00022679"/>
    </source>
</evidence>
<name>A0A396IPG6_MEDTR</name>
<protein>
    <submittedName>
        <fullName evidence="3">Putative transferase</fullName>
    </submittedName>
</protein>
<accession>A0A396IPG6</accession>
<dbReference type="Proteomes" id="UP000265566">
    <property type="component" value="Chromosome 3"/>
</dbReference>
<dbReference type="Pfam" id="PF02458">
    <property type="entry name" value="Transferase"/>
    <property type="match status" value="1"/>
</dbReference>
<dbReference type="InterPro" id="IPR023213">
    <property type="entry name" value="CAT-like_dom_sf"/>
</dbReference>
<evidence type="ECO:0000313" key="3">
    <source>
        <dbReference type="EMBL" id="RHN65785.1"/>
    </source>
</evidence>
<organism evidence="3">
    <name type="scientific">Medicago truncatula</name>
    <name type="common">Barrel medic</name>
    <name type="synonym">Medicago tribuloides</name>
    <dbReference type="NCBI Taxonomy" id="3880"/>
    <lineage>
        <taxon>Eukaryota</taxon>
        <taxon>Viridiplantae</taxon>
        <taxon>Streptophyta</taxon>
        <taxon>Embryophyta</taxon>
        <taxon>Tracheophyta</taxon>
        <taxon>Spermatophyta</taxon>
        <taxon>Magnoliopsida</taxon>
        <taxon>eudicotyledons</taxon>
        <taxon>Gunneridae</taxon>
        <taxon>Pentapetalae</taxon>
        <taxon>rosids</taxon>
        <taxon>fabids</taxon>
        <taxon>Fabales</taxon>
        <taxon>Fabaceae</taxon>
        <taxon>Papilionoideae</taxon>
        <taxon>50 kb inversion clade</taxon>
        <taxon>NPAAA clade</taxon>
        <taxon>Hologalegina</taxon>
        <taxon>IRL clade</taxon>
        <taxon>Trifolieae</taxon>
        <taxon>Medicago</taxon>
    </lineage>
</organism>
<dbReference type="Gramene" id="rna13674">
    <property type="protein sequence ID" value="RHN65785.1"/>
    <property type="gene ID" value="gene13674"/>
</dbReference>
<proteinExistence type="predicted"/>
<dbReference type="AlphaFoldDB" id="A0A396IPG6"/>
<dbReference type="PANTHER" id="PTHR31625">
    <property type="match status" value="1"/>
</dbReference>
<dbReference type="OrthoDB" id="1862401at2759"/>
<reference evidence="3" key="1">
    <citation type="journal article" date="2018" name="Nat. Plants">
        <title>Whole-genome landscape of Medicago truncatula symbiotic genes.</title>
        <authorList>
            <person name="Pecrix Y."/>
            <person name="Gamas P."/>
            <person name="Carrere S."/>
        </authorList>
    </citation>
    <scope>NUCLEOTIDE SEQUENCE</scope>
    <source>
        <tissue evidence="3">Leaves</tissue>
    </source>
</reference>
<gene>
    <name evidence="3" type="ORF">MtrunA17_Chr3g0083761</name>
</gene>
<sequence>MDDEVKVIHQCQVSPPQGSLPSSITIPLSYLDLPWFRCPYMKRIYYYNFPHSTQHFLQTSLPILKNSLSLTLQHFFPFSSKTVFPPKPKTPYILYSQGDSISFTICESKSNFNHLISNSPKDLAISNPFAPLIPSPSILQDGTLLFPILAIQITLFPNSGLTICLTFRHEIADGKSFHHFIKYWSLLSSGNLGNSSLSLPLHNRDIIQDTKNLKQSFLEQLWNSPPKTIESTSSNNNMVRHRFILTHHQVEKLKRWIVTKSKTIGLETLHLSTFVVTCSLFWVSKVKTQSQHDTNKSIVDCVFDNDFDDNYGFGFLMDLRDHFKISTNYFGNCLGSCIVALPKRKLSGENGICEAVNSIGIEIKGLIDPLKRVEDLMFLQRIRDLDIKFQNITSVAASPKFNVYETNFGWGKPVLSEILHVENSSTFCLSSSKDEDRGIEVGMVLEAAQVKKFSDVLEAQLRDIVGLDEIISRGK</sequence>
<dbReference type="Gene3D" id="3.30.559.10">
    <property type="entry name" value="Chloramphenicol acetyltransferase-like domain"/>
    <property type="match status" value="2"/>
</dbReference>
<keyword evidence="1 3" id="KW-0808">Transferase</keyword>
<keyword evidence="2" id="KW-0012">Acyltransferase</keyword>
<dbReference type="EMBL" id="PSQE01000003">
    <property type="protein sequence ID" value="RHN65785.1"/>
    <property type="molecule type" value="Genomic_DNA"/>
</dbReference>